<dbReference type="Pfam" id="PF01844">
    <property type="entry name" value="HNH"/>
    <property type="match status" value="1"/>
</dbReference>
<evidence type="ECO:0000313" key="5">
    <source>
        <dbReference type="Proteomes" id="UP001183222"/>
    </source>
</evidence>
<feature type="compositionally biased region" description="Basic and acidic residues" evidence="2">
    <location>
        <begin position="198"/>
        <end position="209"/>
    </location>
</feature>
<name>A0ABU2K4E8_9ACTN</name>
<dbReference type="InterPro" id="IPR003615">
    <property type="entry name" value="HNH_nuc"/>
</dbReference>
<evidence type="ECO:0000256" key="2">
    <source>
        <dbReference type="SAM" id="MobiDB-lite"/>
    </source>
</evidence>
<accession>A0ABU2K4E8</accession>
<dbReference type="Gene3D" id="1.10.30.50">
    <property type="match status" value="1"/>
</dbReference>
<dbReference type="EMBL" id="JAVREI010000001">
    <property type="protein sequence ID" value="MDT0275074.1"/>
    <property type="molecule type" value="Genomic_DNA"/>
</dbReference>
<evidence type="ECO:0000259" key="3">
    <source>
        <dbReference type="SMART" id="SM00507"/>
    </source>
</evidence>
<dbReference type="RefSeq" id="WP_311343887.1">
    <property type="nucleotide sequence ID" value="NZ_JAVREI010000001.1"/>
</dbReference>
<protein>
    <submittedName>
        <fullName evidence="4">DUF222 domain-containing protein</fullName>
    </submittedName>
</protein>
<feature type="region of interest" description="Disordered" evidence="2">
    <location>
        <begin position="180"/>
        <end position="209"/>
    </location>
</feature>
<evidence type="ECO:0000313" key="4">
    <source>
        <dbReference type="EMBL" id="MDT0275074.1"/>
    </source>
</evidence>
<comment type="similarity">
    <text evidence="1">Belongs to the Rv1128c/1148c/1588c/1702c/1945/3466 family.</text>
</comment>
<organism evidence="4 5">
    <name type="scientific">Blastococcus goldschmidtiae</name>
    <dbReference type="NCBI Taxonomy" id="3075546"/>
    <lineage>
        <taxon>Bacteria</taxon>
        <taxon>Bacillati</taxon>
        <taxon>Actinomycetota</taxon>
        <taxon>Actinomycetes</taxon>
        <taxon>Geodermatophilales</taxon>
        <taxon>Geodermatophilaceae</taxon>
        <taxon>Blastococcus</taxon>
    </lineage>
</organism>
<dbReference type="Pfam" id="PF02720">
    <property type="entry name" value="DUF222"/>
    <property type="match status" value="1"/>
</dbReference>
<feature type="compositionally biased region" description="Basic and acidic residues" evidence="2">
    <location>
        <begin position="180"/>
        <end position="191"/>
    </location>
</feature>
<feature type="domain" description="HNH nuclease" evidence="3">
    <location>
        <begin position="311"/>
        <end position="364"/>
    </location>
</feature>
<reference evidence="5" key="1">
    <citation type="submission" date="2023-07" db="EMBL/GenBank/DDBJ databases">
        <title>30 novel species of actinomycetes from the DSMZ collection.</title>
        <authorList>
            <person name="Nouioui I."/>
        </authorList>
    </citation>
    <scope>NUCLEOTIDE SEQUENCE [LARGE SCALE GENOMIC DNA]</scope>
    <source>
        <strain evidence="5">DSM 46792</strain>
    </source>
</reference>
<dbReference type="CDD" id="cd00085">
    <property type="entry name" value="HNHc"/>
    <property type="match status" value="1"/>
</dbReference>
<dbReference type="InterPro" id="IPR002711">
    <property type="entry name" value="HNH"/>
</dbReference>
<gene>
    <name evidence="4" type="ORF">RM425_04105</name>
</gene>
<proteinExistence type="inferred from homology"/>
<dbReference type="InterPro" id="IPR003870">
    <property type="entry name" value="DUF222"/>
</dbReference>
<sequence>MPETSLPDLACEITAGAVRLAAATAAWLRLVAEFDRREGWHAHGIVSCAHWLAWQCGMAPGTAREHVRVARALADLPLLSAAFAEGRLSYSKVRALTRVAEAETEQMLLDLAIEATASQVERVVRAWRRSDRVDDVTVAVKQQFQHWWDDDGMLVVRMRLGPDDGADFLAAVESRAEAAARRDRSAAKREAVGGVPPGRDDHAESPEREEIACARERTAARRCAAVAGLARAGHHLDRRPGDPPRREVVVHVDAAVLADDAAAGQAYLENGPALHASQVRRMLCGATVVAMLERDREVLGVGRSRRLATRPQRRALLRRDGGCARPGCTETRIERLHAHHMRHWLFGGGTDIDNLVLLCDVDHGQVHDQDLVMSRRAGRLVVLTPDGRRVWGAADAAFVEGVAGAGSGSDTVGGAFVGVAPIDELAARRPTVDVDGRAAAGEPSEAAAGDLTGLLFPGGAPGLTSAMHVNGERMDLAHVVWVLLANRDLQRRLAAEARGRPLQAA</sequence>
<keyword evidence="5" id="KW-1185">Reference proteome</keyword>
<evidence type="ECO:0000256" key="1">
    <source>
        <dbReference type="ARBA" id="ARBA00023450"/>
    </source>
</evidence>
<dbReference type="Proteomes" id="UP001183222">
    <property type="component" value="Unassembled WGS sequence"/>
</dbReference>
<comment type="caution">
    <text evidence="4">The sequence shown here is derived from an EMBL/GenBank/DDBJ whole genome shotgun (WGS) entry which is preliminary data.</text>
</comment>
<dbReference type="SMART" id="SM00507">
    <property type="entry name" value="HNHc"/>
    <property type="match status" value="1"/>
</dbReference>